<accession>A0A093VFU7</accession>
<protein>
    <recommendedName>
        <fullName evidence="2">F-box domain-containing protein</fullName>
    </recommendedName>
</protein>
<name>A0A093VFU7_TALMA</name>
<gene>
    <name evidence="1" type="ORF">GQ26_0052200</name>
</gene>
<dbReference type="eggNOG" id="KOG0379">
    <property type="taxonomic scope" value="Eukaryota"/>
</dbReference>
<dbReference type="SUPFAM" id="SSF52047">
    <property type="entry name" value="RNI-like"/>
    <property type="match status" value="1"/>
</dbReference>
<proteinExistence type="predicted"/>
<evidence type="ECO:0000313" key="1">
    <source>
        <dbReference type="EMBL" id="KFX51422.1"/>
    </source>
</evidence>
<organism evidence="1">
    <name type="scientific">Talaromyces marneffei PM1</name>
    <dbReference type="NCBI Taxonomy" id="1077442"/>
    <lineage>
        <taxon>Eukaryota</taxon>
        <taxon>Fungi</taxon>
        <taxon>Dikarya</taxon>
        <taxon>Ascomycota</taxon>
        <taxon>Pezizomycotina</taxon>
        <taxon>Eurotiomycetes</taxon>
        <taxon>Eurotiomycetidae</taxon>
        <taxon>Eurotiales</taxon>
        <taxon>Trichocomaceae</taxon>
        <taxon>Talaromyces</taxon>
        <taxon>Talaromyces sect. Talaromyces</taxon>
    </lineage>
</organism>
<evidence type="ECO:0008006" key="2">
    <source>
        <dbReference type="Google" id="ProtNLM"/>
    </source>
</evidence>
<dbReference type="EMBL" id="JPOX01000005">
    <property type="protein sequence ID" value="KFX51422.1"/>
    <property type="molecule type" value="Genomic_DNA"/>
</dbReference>
<comment type="caution">
    <text evidence="1">The sequence shown here is derived from an EMBL/GenBank/DDBJ whole genome shotgun (WGS) entry which is preliminary data.</text>
</comment>
<reference evidence="1" key="1">
    <citation type="journal article" date="2014" name="PLoS Genet.">
        <title>Signature Gene Expression Reveals Novel Clues to the Molecular Mechanisms of Dimorphic Transition in Penicillium marneffei.</title>
        <authorList>
            <person name="Yang E."/>
            <person name="Wang G."/>
            <person name="Cai J."/>
            <person name="Woo P.C."/>
            <person name="Lau S.K."/>
            <person name="Yuen K.-Y."/>
            <person name="Chow W.-N."/>
            <person name="Lin X."/>
        </authorList>
    </citation>
    <scope>NUCLEOTIDE SEQUENCE [LARGE SCALE GENOMIC DNA]</scope>
    <source>
        <strain evidence="1">PM1</strain>
    </source>
</reference>
<dbReference type="HOGENOM" id="CLU_017138_1_1_1"/>
<sequence length="618" mass="70157">MPYEPYTWLLPANLNGTLRLVSIVPREDRPGANLEMWDLPENLIEGPCRLLELPLEVLISILHQIEDKADLYAMLRAAPRLYNVIIPIWWSHLTINLRTDRYPKSEPTALSRLLKAHSPELDRLQFVKSVVVKGTSPPLNWCVHRNRMYGKFFQNMSNEIARFLRQLRPNSLKHFSWTTGTCMADSLIAPWGCLATTQRDLEELKLVLSAKCPDQQSSLYLGSFRKLKYLSLRGLKYLPKASYFYQYLEAMMLGSCATLKELELAVVPAEDEAPYRGVLDGKQFFPVRGAGSSSTPREVPIIFTSSWYSEFGEHFFPIHPNTDGFLFPNLRVLHLEMVSLVGCAARLVQTIDVASMTSLTLRQCKGWDDLCKLMIQADGQLSLRKLELEYLHAGRDPNDCIINLLDRCSKIETISICDGGECSEGLALKMWKSLCRGRSSLRGLVHHQTDFIYKIDCLGPTVDPRGDVYIVHQLLNKLSECINSPKANPFADVNLEFLGICCFPTDMLVGILHPLAEKKRLRVLHFRKSAYEMNAIMSLRRAIDRFVVWALGHNGIPSLEVVLFGDFSAYRAKKGVNCRYTRTDGQYPGYDVKVDPDISDLPECYLSMAKACPSQFTM</sequence>
<dbReference type="AlphaFoldDB" id="A0A093VFU7"/>